<evidence type="ECO:0000313" key="2">
    <source>
        <dbReference type="Proteomes" id="UP001222087"/>
    </source>
</evidence>
<proteinExistence type="predicted"/>
<dbReference type="RefSeq" id="WP_275089229.1">
    <property type="nucleotide sequence ID" value="NZ_CP119078.1"/>
</dbReference>
<accession>A0ABY8AV80</accession>
<dbReference type="EMBL" id="CP119078">
    <property type="protein sequence ID" value="WED43420.1"/>
    <property type="molecule type" value="Genomic_DNA"/>
</dbReference>
<reference evidence="1 2" key="1">
    <citation type="submission" date="2023-02" db="EMBL/GenBank/DDBJ databases">
        <title>Genome Sequence of L. cardiaca H63T.</title>
        <authorList>
            <person name="Lopez A.E."/>
            <person name="Cianciotto N.P."/>
        </authorList>
    </citation>
    <scope>NUCLEOTIDE SEQUENCE [LARGE SCALE GENOMIC DNA]</scope>
    <source>
        <strain evidence="1 2">H63</strain>
    </source>
</reference>
<protein>
    <submittedName>
        <fullName evidence="1">Uncharacterized protein</fullName>
    </submittedName>
</protein>
<name>A0ABY8AV80_9GAMM</name>
<keyword evidence="2" id="KW-1185">Reference proteome</keyword>
<organism evidence="1 2">
    <name type="scientific">Legionella cardiaca</name>
    <dbReference type="NCBI Taxonomy" id="1071983"/>
    <lineage>
        <taxon>Bacteria</taxon>
        <taxon>Pseudomonadati</taxon>
        <taxon>Pseudomonadota</taxon>
        <taxon>Gammaproteobacteria</taxon>
        <taxon>Legionellales</taxon>
        <taxon>Legionellaceae</taxon>
        <taxon>Legionella</taxon>
    </lineage>
</organism>
<sequence>MTFLGITTMANIAALRWLPRGPHKPPLIQYMLLDEHLEYLIYPKEIEVTDLKTNLYQIFSHIERLSKNAELEVRYKSITRSYGAHRKDSEQFHFLINRILGNKHLLKTNSRTVSLLKKEKLTQFKNALYLLDIDCKTRGCAFIAHLWAIGLKATRKQVNEVIKKIWKARHGITRMNPSSSVKFAEFCSHIYFDFDHRPAKHNYYH</sequence>
<gene>
    <name evidence="1" type="ORF">PXX05_01210</name>
</gene>
<evidence type="ECO:0000313" key="1">
    <source>
        <dbReference type="EMBL" id="WED43420.1"/>
    </source>
</evidence>
<dbReference type="Proteomes" id="UP001222087">
    <property type="component" value="Chromosome"/>
</dbReference>